<evidence type="ECO:0000313" key="2">
    <source>
        <dbReference type="Proteomes" id="UP000320421"/>
    </source>
</evidence>
<sequence>MDSALQFIIMLNTDLTISSIIRQMSAGLRGARGRKVNSIDFEGNWIEMYQNDDYDESQTETEDGFLFYRYRLEATPLSKEITLSRQINTTRTICQNLQQLKVDIFLCANFEDQLPEFK</sequence>
<name>A0A517PGE1_9PLAN</name>
<dbReference type="AlphaFoldDB" id="A0A517PGE1"/>
<accession>A0A517PGE1</accession>
<evidence type="ECO:0000313" key="1">
    <source>
        <dbReference type="EMBL" id="QDT18442.1"/>
    </source>
</evidence>
<protein>
    <submittedName>
        <fullName evidence="1">Uncharacterized protein</fullName>
    </submittedName>
</protein>
<keyword evidence="2" id="KW-1185">Reference proteome</keyword>
<dbReference type="Proteomes" id="UP000320421">
    <property type="component" value="Chromosome"/>
</dbReference>
<reference evidence="1 2" key="1">
    <citation type="submission" date="2019-02" db="EMBL/GenBank/DDBJ databases">
        <title>Deep-cultivation of Planctomycetes and their phenomic and genomic characterization uncovers novel biology.</title>
        <authorList>
            <person name="Wiegand S."/>
            <person name="Jogler M."/>
            <person name="Boedeker C."/>
            <person name="Pinto D."/>
            <person name="Vollmers J."/>
            <person name="Rivas-Marin E."/>
            <person name="Kohn T."/>
            <person name="Peeters S.H."/>
            <person name="Heuer A."/>
            <person name="Rast P."/>
            <person name="Oberbeckmann S."/>
            <person name="Bunk B."/>
            <person name="Jeske O."/>
            <person name="Meyerdierks A."/>
            <person name="Storesund J.E."/>
            <person name="Kallscheuer N."/>
            <person name="Luecker S."/>
            <person name="Lage O.M."/>
            <person name="Pohl T."/>
            <person name="Merkel B.J."/>
            <person name="Hornburger P."/>
            <person name="Mueller R.-W."/>
            <person name="Bruemmer F."/>
            <person name="Labrenz M."/>
            <person name="Spormann A.M."/>
            <person name="Op den Camp H."/>
            <person name="Overmann J."/>
            <person name="Amann R."/>
            <person name="Jetten M.S.M."/>
            <person name="Mascher T."/>
            <person name="Medema M.H."/>
            <person name="Devos D.P."/>
            <person name="Kaster A.-K."/>
            <person name="Ovreas L."/>
            <person name="Rohde M."/>
            <person name="Galperin M.Y."/>
            <person name="Jogler C."/>
        </authorList>
    </citation>
    <scope>NUCLEOTIDE SEQUENCE [LARGE SCALE GENOMIC DNA]</scope>
    <source>
        <strain evidence="1 2">HG66A1</strain>
    </source>
</reference>
<dbReference type="OrthoDB" id="3377628at2"/>
<proteinExistence type="predicted"/>
<organism evidence="1 2">
    <name type="scientific">Gimesia chilikensis</name>
    <dbReference type="NCBI Taxonomy" id="2605989"/>
    <lineage>
        <taxon>Bacteria</taxon>
        <taxon>Pseudomonadati</taxon>
        <taxon>Planctomycetota</taxon>
        <taxon>Planctomycetia</taxon>
        <taxon>Planctomycetales</taxon>
        <taxon>Planctomycetaceae</taxon>
        <taxon>Gimesia</taxon>
    </lineage>
</organism>
<gene>
    <name evidence="1" type="ORF">HG66A1_02030</name>
</gene>
<dbReference type="RefSeq" id="WP_145179992.1">
    <property type="nucleotide sequence ID" value="NZ_CP036266.1"/>
</dbReference>
<dbReference type="EMBL" id="CP036266">
    <property type="protein sequence ID" value="QDT18442.1"/>
    <property type="molecule type" value="Genomic_DNA"/>
</dbReference>